<sequence length="44" mass="4855">MVSPSVDTRNEAITADSANHVTVYQLFVLIQLFVSVRRAVDSCT</sequence>
<proteinExistence type="predicted"/>
<gene>
    <name evidence="1" type="ORF">I543_5262</name>
</gene>
<evidence type="ECO:0000313" key="2">
    <source>
        <dbReference type="Proteomes" id="UP000020103"/>
    </source>
</evidence>
<dbReference type="EMBL" id="JAOF01000001">
    <property type="protein sequence ID" value="EUA44696.1"/>
    <property type="molecule type" value="Genomic_DNA"/>
</dbReference>
<dbReference type="AlphaFoldDB" id="A0A829PVW4"/>
<name>A0A829PVW4_9MYCO</name>
<reference evidence="1 2" key="1">
    <citation type="submission" date="2013-12" db="EMBL/GenBank/DDBJ databases">
        <authorList>
            <person name="Madinger N."/>
            <person name="Lenaerts A."/>
            <person name="Ordway D."/>
            <person name="DeGroote M.A."/>
            <person name="Parker T."/>
            <person name="Sizemore C."/>
            <person name="Tallon L.J."/>
            <person name="Sadzewicz L.K."/>
            <person name="Sengamalay N."/>
            <person name="Fraser C.M."/>
            <person name="Hine E."/>
            <person name="Shefchek K.A."/>
            <person name="Das S.P."/>
            <person name="Tettelin H."/>
        </authorList>
    </citation>
    <scope>NUCLEOTIDE SEQUENCE [LARGE SCALE GENOMIC DNA]</scope>
    <source>
        <strain evidence="1 2">21</strain>
    </source>
</reference>
<dbReference type="Proteomes" id="UP000020103">
    <property type="component" value="Unassembled WGS sequence"/>
</dbReference>
<comment type="caution">
    <text evidence="1">The sequence shown here is derived from an EMBL/GenBank/DDBJ whole genome shotgun (WGS) entry which is preliminary data.</text>
</comment>
<accession>A0A829PVW4</accession>
<protein>
    <submittedName>
        <fullName evidence="1">Uncharacterized protein</fullName>
    </submittedName>
</protein>
<organism evidence="1 2">
    <name type="scientific">Mycobacteroides abscessus 21</name>
    <dbReference type="NCBI Taxonomy" id="1299324"/>
    <lineage>
        <taxon>Bacteria</taxon>
        <taxon>Bacillati</taxon>
        <taxon>Actinomycetota</taxon>
        <taxon>Actinomycetes</taxon>
        <taxon>Mycobacteriales</taxon>
        <taxon>Mycobacteriaceae</taxon>
        <taxon>Mycobacteroides</taxon>
        <taxon>Mycobacteroides abscessus</taxon>
    </lineage>
</organism>
<evidence type="ECO:0000313" key="1">
    <source>
        <dbReference type="EMBL" id="EUA44696.1"/>
    </source>
</evidence>